<keyword evidence="9" id="KW-0862">Zinc</keyword>
<evidence type="ECO:0000256" key="4">
    <source>
        <dbReference type="ARBA" id="ARBA00022679"/>
    </source>
</evidence>
<evidence type="ECO:0000256" key="8">
    <source>
        <dbReference type="ARBA" id="ARBA00022786"/>
    </source>
</evidence>
<comment type="caution">
    <text evidence="16">The sequence shown here is derived from an EMBL/GenBank/DDBJ whole genome shotgun (WGS) entry which is preliminary data.</text>
</comment>
<dbReference type="SUPFAM" id="SSF57850">
    <property type="entry name" value="RING/U-box"/>
    <property type="match status" value="1"/>
</dbReference>
<evidence type="ECO:0000256" key="1">
    <source>
        <dbReference type="ARBA" id="ARBA00000900"/>
    </source>
</evidence>
<accession>A0A8E0R3A2</accession>
<organism evidence="16 17">
    <name type="scientific">Aspergillus udagawae</name>
    <dbReference type="NCBI Taxonomy" id="91492"/>
    <lineage>
        <taxon>Eukaryota</taxon>
        <taxon>Fungi</taxon>
        <taxon>Dikarya</taxon>
        <taxon>Ascomycota</taxon>
        <taxon>Pezizomycotina</taxon>
        <taxon>Eurotiomycetes</taxon>
        <taxon>Eurotiomycetidae</taxon>
        <taxon>Eurotiales</taxon>
        <taxon>Aspergillaceae</taxon>
        <taxon>Aspergillus</taxon>
        <taxon>Aspergillus subgen. Fumigati</taxon>
    </lineage>
</organism>
<dbReference type="Gene3D" id="3.30.40.10">
    <property type="entry name" value="Zinc/RING finger domain, C3HC4 (zinc finger)"/>
    <property type="match status" value="1"/>
</dbReference>
<dbReference type="GO" id="GO:0008270">
    <property type="term" value="F:zinc ion binding"/>
    <property type="evidence" value="ECO:0007669"/>
    <property type="project" value="UniProtKB-KW"/>
</dbReference>
<keyword evidence="8" id="KW-0833">Ubl conjugation pathway</keyword>
<dbReference type="PROSITE" id="PS50089">
    <property type="entry name" value="ZF_RING_2"/>
    <property type="match status" value="1"/>
</dbReference>
<feature type="domain" description="RING-type" evidence="15">
    <location>
        <begin position="375"/>
        <end position="418"/>
    </location>
</feature>
<dbReference type="SMART" id="SM00184">
    <property type="entry name" value="RING"/>
    <property type="match status" value="1"/>
</dbReference>
<dbReference type="GO" id="GO:0016567">
    <property type="term" value="P:protein ubiquitination"/>
    <property type="evidence" value="ECO:0007669"/>
    <property type="project" value="TreeGrafter"/>
</dbReference>
<comment type="catalytic activity">
    <reaction evidence="1">
        <text>S-ubiquitinyl-[E2 ubiquitin-conjugating enzyme]-L-cysteine + [acceptor protein]-L-lysine = [E2 ubiquitin-conjugating enzyme]-L-cysteine + N(6)-ubiquitinyl-[acceptor protein]-L-lysine.</text>
        <dbReference type="EC" id="2.3.2.27"/>
    </reaction>
</comment>
<evidence type="ECO:0000256" key="5">
    <source>
        <dbReference type="ARBA" id="ARBA00022692"/>
    </source>
</evidence>
<dbReference type="GeneID" id="66998028"/>
<comment type="subcellular location">
    <subcellularLocation>
        <location evidence="2">Membrane</location>
        <topology evidence="2">Multi-pass membrane protein</topology>
    </subcellularLocation>
</comment>
<name>A0A8E0R3A2_9EURO</name>
<reference evidence="16" key="2">
    <citation type="submission" date="2021-01" db="EMBL/GenBank/DDBJ databases">
        <title>Pan-genome distribution and transcriptional activeness of fungal secondary metabolism genes in Aspergillus section Fumigati.</title>
        <authorList>
            <person name="Takahashi H."/>
            <person name="Umemura M."/>
            <person name="Ninomiya A."/>
            <person name="Kusuya Y."/>
            <person name="Urayama S."/>
            <person name="Shimizu M."/>
            <person name="Watanabe A."/>
            <person name="Kamei K."/>
            <person name="Yaguchi T."/>
            <person name="Hagiwara D."/>
        </authorList>
    </citation>
    <scope>NUCLEOTIDE SEQUENCE</scope>
    <source>
        <strain evidence="16">IFM 46973</strain>
    </source>
</reference>
<evidence type="ECO:0000256" key="12">
    <source>
        <dbReference type="PROSITE-ProRule" id="PRU00175"/>
    </source>
</evidence>
<keyword evidence="5 14" id="KW-0812">Transmembrane</keyword>
<dbReference type="GO" id="GO:0006511">
    <property type="term" value="P:ubiquitin-dependent protein catabolic process"/>
    <property type="evidence" value="ECO:0007669"/>
    <property type="project" value="TreeGrafter"/>
</dbReference>
<gene>
    <name evidence="16" type="ORF">Aud_010551</name>
</gene>
<dbReference type="Pfam" id="PF13639">
    <property type="entry name" value="zf-RING_2"/>
    <property type="match status" value="1"/>
</dbReference>
<feature type="region of interest" description="Disordered" evidence="13">
    <location>
        <begin position="299"/>
        <end position="318"/>
    </location>
</feature>
<dbReference type="GO" id="GO:0016020">
    <property type="term" value="C:membrane"/>
    <property type="evidence" value="ECO:0007669"/>
    <property type="project" value="UniProtKB-SubCell"/>
</dbReference>
<protein>
    <recommendedName>
        <fullName evidence="3">RING-type E3 ubiquitin transferase</fullName>
        <ecNumber evidence="3">2.3.2.27</ecNumber>
    </recommendedName>
</protein>
<evidence type="ECO:0000313" key="16">
    <source>
        <dbReference type="EMBL" id="GIC94056.1"/>
    </source>
</evidence>
<dbReference type="EMBL" id="BBXM02000009">
    <property type="protein sequence ID" value="GIC94056.1"/>
    <property type="molecule type" value="Genomic_DNA"/>
</dbReference>
<evidence type="ECO:0000256" key="9">
    <source>
        <dbReference type="ARBA" id="ARBA00022833"/>
    </source>
</evidence>
<keyword evidence="10 14" id="KW-1133">Transmembrane helix</keyword>
<dbReference type="PANTHER" id="PTHR45977:SF4">
    <property type="entry name" value="RING-TYPE DOMAIN-CONTAINING PROTEIN"/>
    <property type="match status" value="1"/>
</dbReference>
<dbReference type="CDD" id="cd16473">
    <property type="entry name" value="RING-H2_RNF103"/>
    <property type="match status" value="1"/>
</dbReference>
<dbReference type="FunFam" id="3.30.40.10:FF:000648">
    <property type="entry name" value="RING finger domain protein, putative"/>
    <property type="match status" value="1"/>
</dbReference>
<dbReference type="GO" id="GO:0061630">
    <property type="term" value="F:ubiquitin protein ligase activity"/>
    <property type="evidence" value="ECO:0007669"/>
    <property type="project" value="UniProtKB-EC"/>
</dbReference>
<reference evidence="16" key="1">
    <citation type="journal article" date="2015" name="Genome Announc.">
        <title>Draft Genome Sequence of the Pathogenic Filamentous Fungus Aspergillus udagawae Strain IFM 46973T.</title>
        <authorList>
            <person name="Kusuya Y."/>
            <person name="Takahashi-Nakaguchi A."/>
            <person name="Takahashi H."/>
            <person name="Yaguchi T."/>
        </authorList>
    </citation>
    <scope>NUCLEOTIDE SEQUENCE</scope>
    <source>
        <strain evidence="16">IFM 46973</strain>
    </source>
</reference>
<sequence length="445" mass="48765">MSAQSLATAPMSFEGPGKVTNATRAINESESLRVVLDGTIQTLSTQNAPDKGPVRGLLFVPSLDPQDPCNNATASLVPSNSTRHNHVAPLSFPNIGLAPWVSIDCTKSFLNASRQEAVEALIFFLPSTNDSKPPAPEDSVWDLGDAGAWKTQNNYPVYAIPGPAGETLMRQLSWYSDNATLVRFDTGSNLNESSALAQDQHDIVRLFALIDYAEDHRNMPSLWGFILAILGMVLVLSIVILLCYQCVQKRRRQALERRIAAGEADIENFGLHQIRVSREVLDQIPTYVYPSVNIPSKASLKGSPSQTQITLSRADDTSSIRSVDHKEPRLVYKETDMQASSSTIRLPETAITCESSRPPSVRECSDSSSRSQPTCAICLDDFVSGTTIVRELPCGHIFHPSCIDVSLTQISSLCPLCKKSVLPAEYYSMPADDMVVHRDYVVTEH</sequence>
<evidence type="ECO:0000256" key="7">
    <source>
        <dbReference type="ARBA" id="ARBA00022771"/>
    </source>
</evidence>
<dbReference type="EC" id="2.3.2.27" evidence="3"/>
<feature type="compositionally biased region" description="Polar residues" evidence="13">
    <location>
        <begin position="302"/>
        <end position="312"/>
    </location>
</feature>
<dbReference type="InterPro" id="IPR001841">
    <property type="entry name" value="Znf_RING"/>
</dbReference>
<dbReference type="RefSeq" id="XP_043151322.1">
    <property type="nucleotide sequence ID" value="XM_043295387.1"/>
</dbReference>
<evidence type="ECO:0000313" key="17">
    <source>
        <dbReference type="Proteomes" id="UP000036893"/>
    </source>
</evidence>
<evidence type="ECO:0000256" key="3">
    <source>
        <dbReference type="ARBA" id="ARBA00012483"/>
    </source>
</evidence>
<evidence type="ECO:0000256" key="2">
    <source>
        <dbReference type="ARBA" id="ARBA00004141"/>
    </source>
</evidence>
<dbReference type="InterPro" id="IPR013083">
    <property type="entry name" value="Znf_RING/FYVE/PHD"/>
</dbReference>
<dbReference type="Proteomes" id="UP000036893">
    <property type="component" value="Unassembled WGS sequence"/>
</dbReference>
<dbReference type="AlphaFoldDB" id="A0A8E0R3A2"/>
<evidence type="ECO:0000256" key="10">
    <source>
        <dbReference type="ARBA" id="ARBA00022989"/>
    </source>
</evidence>
<evidence type="ECO:0000259" key="15">
    <source>
        <dbReference type="PROSITE" id="PS50089"/>
    </source>
</evidence>
<evidence type="ECO:0000256" key="13">
    <source>
        <dbReference type="SAM" id="MobiDB-lite"/>
    </source>
</evidence>
<evidence type="ECO:0000256" key="11">
    <source>
        <dbReference type="ARBA" id="ARBA00023136"/>
    </source>
</evidence>
<evidence type="ECO:0000256" key="6">
    <source>
        <dbReference type="ARBA" id="ARBA00022723"/>
    </source>
</evidence>
<keyword evidence="4" id="KW-0808">Transferase</keyword>
<keyword evidence="11 14" id="KW-0472">Membrane</keyword>
<keyword evidence="6" id="KW-0479">Metal-binding</keyword>
<feature type="transmembrane region" description="Helical" evidence="14">
    <location>
        <begin position="222"/>
        <end position="244"/>
    </location>
</feature>
<evidence type="ECO:0000256" key="14">
    <source>
        <dbReference type="SAM" id="Phobius"/>
    </source>
</evidence>
<proteinExistence type="predicted"/>
<keyword evidence="7 12" id="KW-0863">Zinc-finger</keyword>
<dbReference type="PANTHER" id="PTHR45977">
    <property type="entry name" value="TARGET OF ERK KINASE MPK-1"/>
    <property type="match status" value="1"/>
</dbReference>